<keyword evidence="7" id="KW-0684">Rhamnose metabolism</keyword>
<comment type="similarity">
    <text evidence="1">Belongs to the FGGY kinase family.</text>
</comment>
<sequence>MYRFDNTPIRVGGVLQWDMESIWHGIVTGLRACGSDLASIGIDSWAVDYGLLDESGKLLGNPVHYRDRRTDGVPEQVDALVPPDRLFEVTGIQRMPINTIYQLYAERHSAALQSARHALLIPDLLVHRLTGALGSELTNASTTGLLDQRRKDWAPDVFAPLGLPEGLFAPIVHPGSPAGTVLDEATGQQGVPVVRVGSHDTASAVVGVPAQTTDFAFISSGTWSLVGVELPGPVLTEDARKANFSNEIGVDGTVRLLRNVMGLWLLQESLRQWAADGDPQDLAALLEGAASLEADAVVDVDAAVFLHPGDMPARIREECRRTGQPVPEHPAQLVRCILDSLADAYRRTIRAAAALSGKRIEVIHLVGGGAQNSLLCQLTADRCDLPVVAGPVEAAALGNVLVQARADGAIQGGLAELRHHIASQQLRRYEPRRR</sequence>
<evidence type="ECO:0000256" key="4">
    <source>
        <dbReference type="ARBA" id="ARBA00022777"/>
    </source>
</evidence>
<dbReference type="Pfam" id="PF02782">
    <property type="entry name" value="FGGY_C"/>
    <property type="match status" value="1"/>
</dbReference>
<protein>
    <submittedName>
        <fullName evidence="10">Rhamnulokinase family protein</fullName>
        <ecNumber evidence="10">2.7.1.-</ecNumber>
    </submittedName>
</protein>
<accession>A0ABW2AE13</accession>
<dbReference type="InterPro" id="IPR013449">
    <property type="entry name" value="Rhamnulokinase"/>
</dbReference>
<evidence type="ECO:0000256" key="7">
    <source>
        <dbReference type="ARBA" id="ARBA00023308"/>
    </source>
</evidence>
<evidence type="ECO:0000256" key="3">
    <source>
        <dbReference type="ARBA" id="ARBA00022741"/>
    </source>
</evidence>
<evidence type="ECO:0000256" key="2">
    <source>
        <dbReference type="ARBA" id="ARBA00022679"/>
    </source>
</evidence>
<evidence type="ECO:0000313" key="11">
    <source>
        <dbReference type="Proteomes" id="UP001596298"/>
    </source>
</evidence>
<evidence type="ECO:0000313" key="10">
    <source>
        <dbReference type="EMBL" id="MFC6705081.1"/>
    </source>
</evidence>
<reference evidence="11" key="1">
    <citation type="journal article" date="2019" name="Int. J. Syst. Evol. Microbiol.">
        <title>The Global Catalogue of Microorganisms (GCM) 10K type strain sequencing project: providing services to taxonomists for standard genome sequencing and annotation.</title>
        <authorList>
            <consortium name="The Broad Institute Genomics Platform"/>
            <consortium name="The Broad Institute Genome Sequencing Center for Infectious Disease"/>
            <person name="Wu L."/>
            <person name="Ma J."/>
        </authorList>
    </citation>
    <scope>NUCLEOTIDE SEQUENCE [LARGE SCALE GENOMIC DNA]</scope>
    <source>
        <strain evidence="11">CCUG 58127</strain>
    </source>
</reference>
<feature type="domain" description="Carbohydrate kinase FGGY N-terminal" evidence="8">
    <location>
        <begin position="13"/>
        <end position="207"/>
    </location>
</feature>
<proteinExistence type="inferred from homology"/>
<feature type="domain" description="Carbohydrate kinase FGGY C-terminal" evidence="9">
    <location>
        <begin position="217"/>
        <end position="406"/>
    </location>
</feature>
<dbReference type="InterPro" id="IPR043129">
    <property type="entry name" value="ATPase_NBD"/>
</dbReference>
<keyword evidence="6" id="KW-1015">Disulfide bond</keyword>
<evidence type="ECO:0000256" key="6">
    <source>
        <dbReference type="ARBA" id="ARBA00023157"/>
    </source>
</evidence>
<organism evidence="10 11">
    <name type="scientific">Flexivirga alba</name>
    <dbReference type="NCBI Taxonomy" id="702742"/>
    <lineage>
        <taxon>Bacteria</taxon>
        <taxon>Bacillati</taxon>
        <taxon>Actinomycetota</taxon>
        <taxon>Actinomycetes</taxon>
        <taxon>Micrococcales</taxon>
        <taxon>Dermacoccaceae</taxon>
        <taxon>Flexivirga</taxon>
    </lineage>
</organism>
<evidence type="ECO:0000256" key="1">
    <source>
        <dbReference type="ARBA" id="ARBA00009156"/>
    </source>
</evidence>
<dbReference type="PANTHER" id="PTHR10196">
    <property type="entry name" value="SUGAR KINASE"/>
    <property type="match status" value="1"/>
</dbReference>
<dbReference type="Gene3D" id="3.30.420.40">
    <property type="match status" value="2"/>
</dbReference>
<dbReference type="EMBL" id="JBHSWH010000001">
    <property type="protein sequence ID" value="MFC6705081.1"/>
    <property type="molecule type" value="Genomic_DNA"/>
</dbReference>
<dbReference type="Proteomes" id="UP001596298">
    <property type="component" value="Unassembled WGS sequence"/>
</dbReference>
<dbReference type="Pfam" id="PF00370">
    <property type="entry name" value="FGGY_N"/>
    <property type="match status" value="1"/>
</dbReference>
<dbReference type="GO" id="GO:0016740">
    <property type="term" value="F:transferase activity"/>
    <property type="evidence" value="ECO:0007669"/>
    <property type="project" value="UniProtKB-KW"/>
</dbReference>
<keyword evidence="11" id="KW-1185">Reference proteome</keyword>
<dbReference type="InterPro" id="IPR018485">
    <property type="entry name" value="FGGY_C"/>
</dbReference>
<evidence type="ECO:0000256" key="5">
    <source>
        <dbReference type="ARBA" id="ARBA00022840"/>
    </source>
</evidence>
<gene>
    <name evidence="10" type="ORF">ACFQDH_07320</name>
</gene>
<keyword evidence="2 10" id="KW-0808">Transferase</keyword>
<dbReference type="EC" id="2.7.1.-" evidence="10"/>
<evidence type="ECO:0000259" key="9">
    <source>
        <dbReference type="Pfam" id="PF02782"/>
    </source>
</evidence>
<dbReference type="InterPro" id="IPR018484">
    <property type="entry name" value="FGGY_N"/>
</dbReference>
<keyword evidence="3" id="KW-0547">Nucleotide-binding</keyword>
<comment type="caution">
    <text evidence="10">The sequence shown here is derived from an EMBL/GenBank/DDBJ whole genome shotgun (WGS) entry which is preliminary data.</text>
</comment>
<dbReference type="RefSeq" id="WP_382399898.1">
    <property type="nucleotide sequence ID" value="NZ_JBHSWH010000001.1"/>
</dbReference>
<keyword evidence="4" id="KW-0418">Kinase</keyword>
<dbReference type="PANTHER" id="PTHR10196:SF93">
    <property type="entry name" value="L-RHAMNULOKINASE"/>
    <property type="match status" value="1"/>
</dbReference>
<dbReference type="CDD" id="cd07771">
    <property type="entry name" value="ASKHA_NBD_FGGY_RhaB-like"/>
    <property type="match status" value="1"/>
</dbReference>
<name>A0ABW2AE13_9MICO</name>
<keyword evidence="5" id="KW-0067">ATP-binding</keyword>
<dbReference type="SUPFAM" id="SSF53067">
    <property type="entry name" value="Actin-like ATPase domain"/>
    <property type="match status" value="2"/>
</dbReference>
<evidence type="ECO:0000259" key="8">
    <source>
        <dbReference type="Pfam" id="PF00370"/>
    </source>
</evidence>